<sequence>MDGFIGADVADLRDFAKTMDKASHALLQEAQLISGAVNSIRGWRGPDADRFRQTWNSSHRPTMASTACSLQTVSDLLRKNAQEQETASSAAGLGGGATGGGGAALPVLKDVFDTGMGAKGLGSPLWQAWKYHRLGLDEWGKTREVLTNWDDAGKWLKGGLDELRAGGKAGNVLNDLKAGIPYSAAFEEASKFSKGMRLAGGLAAPLNIAGGIHDMISPPHGGWRGDGDRVAGGLSVVGGVGSIMLMTAGGAAMLGPIGAPIVIGAGIVAGAWALGNLVADNWGSITNFAKDPGKYLGEGLKDVGNMAKNAGSKVVDGIGSAAKSVGKFLGGIF</sequence>
<dbReference type="Proteomes" id="UP000479226">
    <property type="component" value="Unassembled WGS sequence"/>
</dbReference>
<dbReference type="SUPFAM" id="SSF158414">
    <property type="entry name" value="HP0062-like"/>
    <property type="match status" value="1"/>
</dbReference>
<organism evidence="1 2">
    <name type="scientific">Arthrobacter silviterrae</name>
    <dbReference type="NCBI Taxonomy" id="2026658"/>
    <lineage>
        <taxon>Bacteria</taxon>
        <taxon>Bacillati</taxon>
        <taxon>Actinomycetota</taxon>
        <taxon>Actinomycetes</taxon>
        <taxon>Micrococcales</taxon>
        <taxon>Micrococcaceae</taxon>
        <taxon>Arthrobacter</taxon>
    </lineage>
</organism>
<dbReference type="RefSeq" id="WP_165180443.1">
    <property type="nucleotide sequence ID" value="NZ_JAAKZI010000002.1"/>
</dbReference>
<accession>A0ABX0DAK5</accession>
<evidence type="ECO:0000313" key="1">
    <source>
        <dbReference type="EMBL" id="NGN82374.1"/>
    </source>
</evidence>
<dbReference type="InterPro" id="IPR029013">
    <property type="entry name" value="HP0062-like_sf"/>
</dbReference>
<dbReference type="Gene3D" id="1.10.287.1060">
    <property type="entry name" value="ESAT-6-like"/>
    <property type="match status" value="1"/>
</dbReference>
<keyword evidence="2" id="KW-1185">Reference proteome</keyword>
<proteinExistence type="predicted"/>
<protein>
    <submittedName>
        <fullName evidence="1">WXG100 family type VII secretion target</fullName>
    </submittedName>
</protein>
<comment type="caution">
    <text evidence="1">The sequence shown here is derived from an EMBL/GenBank/DDBJ whole genome shotgun (WGS) entry which is preliminary data.</text>
</comment>
<gene>
    <name evidence="1" type="ORF">G6N77_02695</name>
</gene>
<reference evidence="1 2" key="1">
    <citation type="submission" date="2020-02" db="EMBL/GenBank/DDBJ databases">
        <title>Genome sequence of the type strain DSM 27180 of Arthrobacter silviterrae.</title>
        <authorList>
            <person name="Gao J."/>
            <person name="Sun J."/>
        </authorList>
    </citation>
    <scope>NUCLEOTIDE SEQUENCE [LARGE SCALE GENOMIC DNA]</scope>
    <source>
        <strain evidence="1 2">DSM 27180</strain>
    </source>
</reference>
<evidence type="ECO:0000313" key="2">
    <source>
        <dbReference type="Proteomes" id="UP000479226"/>
    </source>
</evidence>
<name>A0ABX0DAK5_9MICC</name>
<dbReference type="EMBL" id="JAAKZI010000002">
    <property type="protein sequence ID" value="NGN82374.1"/>
    <property type="molecule type" value="Genomic_DNA"/>
</dbReference>